<protein>
    <submittedName>
        <fullName evidence="2">Unannotated protein</fullName>
    </submittedName>
</protein>
<dbReference type="SUPFAM" id="SSF52540">
    <property type="entry name" value="P-loop containing nucleoside triphosphate hydrolases"/>
    <property type="match status" value="1"/>
</dbReference>
<accession>A0A6J6FYP3</accession>
<name>A0A6J6FYP3_9ZZZZ</name>
<dbReference type="InterPro" id="IPR027417">
    <property type="entry name" value="P-loop_NTPase"/>
</dbReference>
<organism evidence="2">
    <name type="scientific">freshwater metagenome</name>
    <dbReference type="NCBI Taxonomy" id="449393"/>
    <lineage>
        <taxon>unclassified sequences</taxon>
        <taxon>metagenomes</taxon>
        <taxon>ecological metagenomes</taxon>
    </lineage>
</organism>
<dbReference type="GO" id="GO:0005524">
    <property type="term" value="F:ATP binding"/>
    <property type="evidence" value="ECO:0007669"/>
    <property type="project" value="InterPro"/>
</dbReference>
<evidence type="ECO:0000259" key="1">
    <source>
        <dbReference type="Pfam" id="PF00485"/>
    </source>
</evidence>
<evidence type="ECO:0000313" key="2">
    <source>
        <dbReference type="EMBL" id="CAB4593480.1"/>
    </source>
</evidence>
<proteinExistence type="predicted"/>
<gene>
    <name evidence="2" type="ORF">UFOPK1778_00834</name>
</gene>
<dbReference type="EMBL" id="CAEZUD010000043">
    <property type="protein sequence ID" value="CAB4593480.1"/>
    <property type="molecule type" value="Genomic_DNA"/>
</dbReference>
<feature type="domain" description="Phosphoribulokinase/uridine kinase" evidence="1">
    <location>
        <begin position="28"/>
        <end position="174"/>
    </location>
</feature>
<dbReference type="Gene3D" id="3.40.50.300">
    <property type="entry name" value="P-loop containing nucleotide triphosphate hydrolases"/>
    <property type="match status" value="1"/>
</dbReference>
<dbReference type="PANTHER" id="PTHR10285">
    <property type="entry name" value="URIDINE KINASE"/>
    <property type="match status" value="1"/>
</dbReference>
<sequence>MSPTRSLTIPLLIELAREIALKGERTLLGVTGAPGAGKSTVTTAIVSALGPELAVIAPMDGFHMQNSKLHDLNRRDRKGAPDTFEVDAFVGLLEQLKFQRDEIIYAPDFDRVLDAPVEAAIAIPRSVPLVITEGNYLLHNHGGWERVAPLLSHSWFVHIDDEIRQERLIKRHMSFGMSHAEAIAWTMGSDERNAIGVREDVMRADLVITLTQ</sequence>
<dbReference type="Pfam" id="PF00485">
    <property type="entry name" value="PRK"/>
    <property type="match status" value="1"/>
</dbReference>
<dbReference type="InterPro" id="IPR006083">
    <property type="entry name" value="PRK/URK"/>
</dbReference>
<dbReference type="GO" id="GO:0016301">
    <property type="term" value="F:kinase activity"/>
    <property type="evidence" value="ECO:0007669"/>
    <property type="project" value="InterPro"/>
</dbReference>
<reference evidence="2" key="1">
    <citation type="submission" date="2020-05" db="EMBL/GenBank/DDBJ databases">
        <authorList>
            <person name="Chiriac C."/>
            <person name="Salcher M."/>
            <person name="Ghai R."/>
            <person name="Kavagutti S V."/>
        </authorList>
    </citation>
    <scope>NUCLEOTIDE SEQUENCE</scope>
</reference>
<dbReference type="NCBIfam" id="NF006743">
    <property type="entry name" value="PRK09270.1-2"/>
    <property type="match status" value="1"/>
</dbReference>
<dbReference type="AlphaFoldDB" id="A0A6J6FYP3"/>